<evidence type="ECO:0000256" key="1">
    <source>
        <dbReference type="SAM" id="MobiDB-lite"/>
    </source>
</evidence>
<sequence length="125" mass="14443">MERAANICFRRTHYTLTMILHKLLNASRIERENQRMLDDEEPELEQSPHHRLSLTRHRQLYRAPRVLPVAPKKNLQKRLQKEATVATLQDPAPPVPSSRVLDKAAACKPIATSYRAANFRATKPR</sequence>
<gene>
    <name evidence="2" type="ORF">MSAN_01075600</name>
</gene>
<accession>A0A8H6YQ57</accession>
<comment type="caution">
    <text evidence="2">The sequence shown here is derived from an EMBL/GenBank/DDBJ whole genome shotgun (WGS) entry which is preliminary data.</text>
</comment>
<keyword evidence="3" id="KW-1185">Reference proteome</keyword>
<feature type="compositionally biased region" description="Basic residues" evidence="1">
    <location>
        <begin position="49"/>
        <end position="58"/>
    </location>
</feature>
<dbReference type="Proteomes" id="UP000623467">
    <property type="component" value="Unassembled WGS sequence"/>
</dbReference>
<evidence type="ECO:0000313" key="3">
    <source>
        <dbReference type="Proteomes" id="UP000623467"/>
    </source>
</evidence>
<feature type="region of interest" description="Disordered" evidence="1">
    <location>
        <begin position="35"/>
        <end position="58"/>
    </location>
</feature>
<protein>
    <submittedName>
        <fullName evidence="2">Uncharacterized protein</fullName>
    </submittedName>
</protein>
<dbReference type="EMBL" id="JACAZH010000007">
    <property type="protein sequence ID" value="KAF7364163.1"/>
    <property type="molecule type" value="Genomic_DNA"/>
</dbReference>
<evidence type="ECO:0000313" key="2">
    <source>
        <dbReference type="EMBL" id="KAF7364163.1"/>
    </source>
</evidence>
<organism evidence="2 3">
    <name type="scientific">Mycena sanguinolenta</name>
    <dbReference type="NCBI Taxonomy" id="230812"/>
    <lineage>
        <taxon>Eukaryota</taxon>
        <taxon>Fungi</taxon>
        <taxon>Dikarya</taxon>
        <taxon>Basidiomycota</taxon>
        <taxon>Agaricomycotina</taxon>
        <taxon>Agaricomycetes</taxon>
        <taxon>Agaricomycetidae</taxon>
        <taxon>Agaricales</taxon>
        <taxon>Marasmiineae</taxon>
        <taxon>Mycenaceae</taxon>
        <taxon>Mycena</taxon>
    </lineage>
</organism>
<name>A0A8H6YQ57_9AGAR</name>
<dbReference type="AlphaFoldDB" id="A0A8H6YQ57"/>
<reference evidence="2" key="1">
    <citation type="submission" date="2020-05" db="EMBL/GenBank/DDBJ databases">
        <title>Mycena genomes resolve the evolution of fungal bioluminescence.</title>
        <authorList>
            <person name="Tsai I.J."/>
        </authorList>
    </citation>
    <scope>NUCLEOTIDE SEQUENCE</scope>
    <source>
        <strain evidence="2">160909Yilan</strain>
    </source>
</reference>
<proteinExistence type="predicted"/>